<dbReference type="InterPro" id="IPR000326">
    <property type="entry name" value="PAP2/HPO"/>
</dbReference>
<comment type="caution">
    <text evidence="2">The sequence shown here is derived from an EMBL/GenBank/DDBJ whole genome shotgun (WGS) entry which is preliminary data.</text>
</comment>
<organism evidence="2 3">
    <name type="scientific">Sporocytophaga myxococcoides</name>
    <dbReference type="NCBI Taxonomy" id="153721"/>
    <lineage>
        <taxon>Bacteria</taxon>
        <taxon>Pseudomonadati</taxon>
        <taxon>Bacteroidota</taxon>
        <taxon>Cytophagia</taxon>
        <taxon>Cytophagales</taxon>
        <taxon>Cytophagaceae</taxon>
        <taxon>Sporocytophaga</taxon>
    </lineage>
</organism>
<dbReference type="SMART" id="SM00014">
    <property type="entry name" value="acidPPc"/>
    <property type="match status" value="1"/>
</dbReference>
<dbReference type="RefSeq" id="WP_052430281.1">
    <property type="nucleotide sequence ID" value="NZ_BBLT01000007.1"/>
</dbReference>
<sequence>MKQLNFLLIFIFTIQLQTGICQTNDSINPEITKINEIKDHQNKKWYKSRVFKAAIAPTILIGLGVSTIQNHGIYSSYDARNDMQKLFPSFRTRVDDYLIFAPYAQLVALNLLKVKCQNDFINTALLIVKTEIIVNALTFSVKYITHIQRPDSSDFKSFPSGHTAQAFAAATIVHKEFRYKSQWYGVGAYTIATAVGFFRMANNKHWLSDVLAGAGFGILSAQIAYLTHQNRWGRKTQCLIPTYYNGAMGVSYQLTF</sequence>
<dbReference type="eggNOG" id="COG0671">
    <property type="taxonomic scope" value="Bacteria"/>
</dbReference>
<name>A0A098LGQ1_9BACT</name>
<dbReference type="AlphaFoldDB" id="A0A098LGQ1"/>
<dbReference type="PANTHER" id="PTHR14969:SF13">
    <property type="entry name" value="AT30094P"/>
    <property type="match status" value="1"/>
</dbReference>
<dbReference type="Gene3D" id="1.20.144.10">
    <property type="entry name" value="Phosphatidic acid phosphatase type 2/haloperoxidase"/>
    <property type="match status" value="1"/>
</dbReference>
<feature type="domain" description="Phosphatidic acid phosphatase type 2/haloperoxidase" evidence="1">
    <location>
        <begin position="124"/>
        <end position="225"/>
    </location>
</feature>
<reference evidence="2 3" key="1">
    <citation type="submission" date="2014-09" db="EMBL/GenBank/DDBJ databases">
        <title>Sporocytophaga myxococcoides PG-01 genome sequencing.</title>
        <authorList>
            <person name="Liu L."/>
            <person name="Gao P.J."/>
            <person name="Chen G.J."/>
            <person name="Wang L.S."/>
        </authorList>
    </citation>
    <scope>NUCLEOTIDE SEQUENCE [LARGE SCALE GENOMIC DNA]</scope>
    <source>
        <strain evidence="2 3">PG-01</strain>
    </source>
</reference>
<dbReference type="Proteomes" id="UP000030185">
    <property type="component" value="Unassembled WGS sequence"/>
</dbReference>
<dbReference type="OrthoDB" id="9773582at2"/>
<protein>
    <submittedName>
        <fullName evidence="2">Membrane-associated phospholipid phosphatase</fullName>
    </submittedName>
</protein>
<keyword evidence="3" id="KW-1185">Reference proteome</keyword>
<dbReference type="STRING" id="153721.MYP_3400"/>
<dbReference type="CDD" id="cd03394">
    <property type="entry name" value="PAP2_like_5"/>
    <property type="match status" value="1"/>
</dbReference>
<dbReference type="Pfam" id="PF01569">
    <property type="entry name" value="PAP2"/>
    <property type="match status" value="1"/>
</dbReference>
<dbReference type="InterPro" id="IPR036938">
    <property type="entry name" value="PAP2/HPO_sf"/>
</dbReference>
<dbReference type="PANTHER" id="PTHR14969">
    <property type="entry name" value="SPHINGOSINE-1-PHOSPHATE PHOSPHOHYDROLASE"/>
    <property type="match status" value="1"/>
</dbReference>
<accession>A0A098LGQ1</accession>
<evidence type="ECO:0000313" key="3">
    <source>
        <dbReference type="Proteomes" id="UP000030185"/>
    </source>
</evidence>
<gene>
    <name evidence="2" type="ORF">MYP_3400</name>
</gene>
<evidence type="ECO:0000313" key="2">
    <source>
        <dbReference type="EMBL" id="GAL86171.1"/>
    </source>
</evidence>
<proteinExistence type="predicted"/>
<evidence type="ECO:0000259" key="1">
    <source>
        <dbReference type="SMART" id="SM00014"/>
    </source>
</evidence>
<dbReference type="EMBL" id="BBLT01000007">
    <property type="protein sequence ID" value="GAL86171.1"/>
    <property type="molecule type" value="Genomic_DNA"/>
</dbReference>
<dbReference type="SUPFAM" id="SSF48317">
    <property type="entry name" value="Acid phosphatase/Vanadium-dependent haloperoxidase"/>
    <property type="match status" value="1"/>
</dbReference>